<protein>
    <submittedName>
        <fullName evidence="3">Uncharacterized protein</fullName>
    </submittedName>
</protein>
<comment type="similarity">
    <text evidence="1">Belongs to the peptidase S8 family.</text>
</comment>
<feature type="non-terminal residue" evidence="3">
    <location>
        <position position="137"/>
    </location>
</feature>
<feature type="non-terminal residue" evidence="3">
    <location>
        <position position="1"/>
    </location>
</feature>
<organism evidence="3 4">
    <name type="scientific">Papaver nudicaule</name>
    <name type="common">Iceland poppy</name>
    <dbReference type="NCBI Taxonomy" id="74823"/>
    <lineage>
        <taxon>Eukaryota</taxon>
        <taxon>Viridiplantae</taxon>
        <taxon>Streptophyta</taxon>
        <taxon>Embryophyta</taxon>
        <taxon>Tracheophyta</taxon>
        <taxon>Spermatophyta</taxon>
        <taxon>Magnoliopsida</taxon>
        <taxon>Ranunculales</taxon>
        <taxon>Papaveraceae</taxon>
        <taxon>Papaveroideae</taxon>
        <taxon>Papaver</taxon>
    </lineage>
</organism>
<dbReference type="CDD" id="cd02120">
    <property type="entry name" value="PA_subtilisin_like"/>
    <property type="match status" value="1"/>
</dbReference>
<dbReference type="Gene3D" id="3.50.30.30">
    <property type="match status" value="1"/>
</dbReference>
<evidence type="ECO:0000256" key="2">
    <source>
        <dbReference type="ARBA" id="ARBA00022729"/>
    </source>
</evidence>
<dbReference type="Proteomes" id="UP001177140">
    <property type="component" value="Unassembled WGS sequence"/>
</dbReference>
<evidence type="ECO:0000313" key="4">
    <source>
        <dbReference type="Proteomes" id="UP001177140"/>
    </source>
</evidence>
<dbReference type="InterPro" id="IPR045051">
    <property type="entry name" value="SBT"/>
</dbReference>
<gene>
    <name evidence="3" type="ORF">MKW94_017962</name>
</gene>
<keyword evidence="2" id="KW-0732">Signal</keyword>
<evidence type="ECO:0000256" key="1">
    <source>
        <dbReference type="ARBA" id="ARBA00011073"/>
    </source>
</evidence>
<reference evidence="3" key="1">
    <citation type="submission" date="2022-03" db="EMBL/GenBank/DDBJ databases">
        <title>A functionally conserved STORR gene fusion in Papaver species that diverged 16.8 million years ago.</title>
        <authorList>
            <person name="Catania T."/>
        </authorList>
    </citation>
    <scope>NUCLEOTIDE SEQUENCE</scope>
    <source>
        <strain evidence="3">S-191538</strain>
    </source>
</reference>
<dbReference type="EMBL" id="JAJJMA010245507">
    <property type="protein sequence ID" value="MCL7043337.1"/>
    <property type="molecule type" value="Genomic_DNA"/>
</dbReference>
<sequence length="137" mass="14366">GVSVKAFDLKDKMYPMIYAGDAPNTKEGFDGSQSRNALVTGKIVLCDLLTSGNPSLSAGAVGTVMQDGGFKDVAFSFPLPATYLGLDDDSNVTLYLNKTKNPVASILKSIDGKDGLAPFVVSFSSRGPNPITSDILE</sequence>
<dbReference type="PANTHER" id="PTHR10795">
    <property type="entry name" value="PROPROTEIN CONVERTASE SUBTILISIN/KEXIN"/>
    <property type="match status" value="1"/>
</dbReference>
<proteinExistence type="inferred from homology"/>
<accession>A0AA41VL87</accession>
<name>A0AA41VL87_PAPNU</name>
<evidence type="ECO:0000313" key="3">
    <source>
        <dbReference type="EMBL" id="MCL7043337.1"/>
    </source>
</evidence>
<keyword evidence="4" id="KW-1185">Reference proteome</keyword>
<dbReference type="AlphaFoldDB" id="A0AA41VL87"/>
<comment type="caution">
    <text evidence="3">The sequence shown here is derived from an EMBL/GenBank/DDBJ whole genome shotgun (WGS) entry which is preliminary data.</text>
</comment>